<feature type="domain" description="Lon N-terminal" evidence="1">
    <location>
        <begin position="1"/>
        <end position="178"/>
    </location>
</feature>
<comment type="caution">
    <text evidence="2">The sequence shown here is derived from an EMBL/GenBank/DDBJ whole genome shotgun (WGS) entry which is preliminary data.</text>
</comment>
<dbReference type="EMBL" id="LJCR01001140">
    <property type="protein sequence ID" value="KPV50953.1"/>
    <property type="molecule type" value="Genomic_DNA"/>
</dbReference>
<evidence type="ECO:0000313" key="2">
    <source>
        <dbReference type="EMBL" id="KPV50953.1"/>
    </source>
</evidence>
<dbReference type="AlphaFoldDB" id="A0A0P9D6V3"/>
<dbReference type="InterPro" id="IPR003111">
    <property type="entry name" value="Lon_prtase_N"/>
</dbReference>
<sequence length="178" mass="19989">MVIYPMTVIPLAVGQEQSIRLIDDAVLGERMIGLVTLRNEQERPPVITAGDYYEVGTAAMVHRLLRLPDNTLRVAVQGLEKIEIVEVLQTEPYIRARVRVLPDESSDDLETQALMRNLVSLAQQILQLLPNPSEELQTQLLNEDDPRQLVYLLAVSLLFRSTVAERQEVLALGSVHAK</sequence>
<reference evidence="2 3" key="1">
    <citation type="submission" date="2015-09" db="EMBL/GenBank/DDBJ databases">
        <title>Draft genome sequence of Kouleothrix aurantiaca JCM 19913.</title>
        <authorList>
            <person name="Hemp J."/>
        </authorList>
    </citation>
    <scope>NUCLEOTIDE SEQUENCE [LARGE SCALE GENOMIC DNA]</scope>
    <source>
        <strain evidence="2 3">COM-B</strain>
    </source>
</reference>
<protein>
    <submittedName>
        <fullName evidence="2">Peptidase</fullName>
    </submittedName>
</protein>
<dbReference type="SMART" id="SM00464">
    <property type="entry name" value="LON"/>
    <property type="match status" value="1"/>
</dbReference>
<dbReference type="InterPro" id="IPR046336">
    <property type="entry name" value="Lon_prtase_N_sf"/>
</dbReference>
<dbReference type="Gene3D" id="1.20.58.1480">
    <property type="match status" value="1"/>
</dbReference>
<keyword evidence="3" id="KW-1185">Reference proteome</keyword>
<dbReference type="PROSITE" id="PS51787">
    <property type="entry name" value="LON_N"/>
    <property type="match status" value="1"/>
</dbReference>
<dbReference type="InterPro" id="IPR015947">
    <property type="entry name" value="PUA-like_sf"/>
</dbReference>
<dbReference type="Proteomes" id="UP000050509">
    <property type="component" value="Unassembled WGS sequence"/>
</dbReference>
<evidence type="ECO:0000259" key="1">
    <source>
        <dbReference type="PROSITE" id="PS51787"/>
    </source>
</evidence>
<accession>A0A0P9D6V3</accession>
<dbReference type="Pfam" id="PF02190">
    <property type="entry name" value="LON_substr_bdg"/>
    <property type="match status" value="1"/>
</dbReference>
<dbReference type="SUPFAM" id="SSF88697">
    <property type="entry name" value="PUA domain-like"/>
    <property type="match status" value="1"/>
</dbReference>
<feature type="non-terminal residue" evidence="2">
    <location>
        <position position="178"/>
    </location>
</feature>
<proteinExistence type="predicted"/>
<dbReference type="Gene3D" id="2.30.130.40">
    <property type="entry name" value="LON domain-like"/>
    <property type="match status" value="1"/>
</dbReference>
<organism evidence="2 3">
    <name type="scientific">Kouleothrix aurantiaca</name>
    <dbReference type="NCBI Taxonomy" id="186479"/>
    <lineage>
        <taxon>Bacteria</taxon>
        <taxon>Bacillati</taxon>
        <taxon>Chloroflexota</taxon>
        <taxon>Chloroflexia</taxon>
        <taxon>Chloroflexales</taxon>
        <taxon>Roseiflexineae</taxon>
        <taxon>Roseiflexaceae</taxon>
        <taxon>Kouleothrix</taxon>
    </lineage>
</organism>
<name>A0A0P9D6V3_9CHLR</name>
<gene>
    <name evidence="2" type="ORF">SE17_23985</name>
</gene>
<evidence type="ECO:0000313" key="3">
    <source>
        <dbReference type="Proteomes" id="UP000050509"/>
    </source>
</evidence>